<name>C5LDS6_PERM5</name>
<feature type="compositionally biased region" description="Basic and acidic residues" evidence="1">
    <location>
        <begin position="116"/>
        <end position="133"/>
    </location>
</feature>
<feature type="compositionally biased region" description="Basic and acidic residues" evidence="1">
    <location>
        <begin position="375"/>
        <end position="388"/>
    </location>
</feature>
<feature type="compositionally biased region" description="Basic residues" evidence="1">
    <location>
        <begin position="457"/>
        <end position="467"/>
    </location>
</feature>
<evidence type="ECO:0000313" key="3">
    <source>
        <dbReference type="Proteomes" id="UP000007800"/>
    </source>
</evidence>
<dbReference type="InParanoid" id="C5LDS6"/>
<dbReference type="OrthoDB" id="10421098at2759"/>
<dbReference type="GeneID" id="9050628"/>
<reference evidence="2 3" key="1">
    <citation type="submission" date="2008-07" db="EMBL/GenBank/DDBJ databases">
        <authorList>
            <person name="El-Sayed N."/>
            <person name="Caler E."/>
            <person name="Inman J."/>
            <person name="Amedeo P."/>
            <person name="Hass B."/>
            <person name="Wortman J."/>
        </authorList>
    </citation>
    <scope>NUCLEOTIDE SEQUENCE [LARGE SCALE GENOMIC DNA]</scope>
    <source>
        <strain evidence="3">ATCC 50983 / TXsc</strain>
    </source>
</reference>
<feature type="compositionally biased region" description="Polar residues" evidence="1">
    <location>
        <begin position="210"/>
        <end position="219"/>
    </location>
</feature>
<feature type="compositionally biased region" description="Basic and acidic residues" evidence="1">
    <location>
        <begin position="664"/>
        <end position="676"/>
    </location>
</feature>
<feature type="region of interest" description="Disordered" evidence="1">
    <location>
        <begin position="796"/>
        <end position="827"/>
    </location>
</feature>
<dbReference type="OMA" id="ASECEFE"/>
<dbReference type="AlphaFoldDB" id="C5LDS6"/>
<gene>
    <name evidence="2" type="ORF">Pmar_PMAR026524</name>
</gene>
<organism evidence="3">
    <name type="scientific">Perkinsus marinus (strain ATCC 50983 / TXsc)</name>
    <dbReference type="NCBI Taxonomy" id="423536"/>
    <lineage>
        <taxon>Eukaryota</taxon>
        <taxon>Sar</taxon>
        <taxon>Alveolata</taxon>
        <taxon>Perkinsozoa</taxon>
        <taxon>Perkinsea</taxon>
        <taxon>Perkinsida</taxon>
        <taxon>Perkinsidae</taxon>
        <taxon>Perkinsus</taxon>
    </lineage>
</organism>
<feature type="compositionally biased region" description="Basic residues" evidence="1">
    <location>
        <begin position="802"/>
        <end position="827"/>
    </location>
</feature>
<sequence>MSEEHLAATSSDGTIACQTPPAWVNGSLTGLGPLLVDHGCQTMTGVLKRGPKVGPGEVSKVAKARDINAGYYPEVRIIPLRAKDYTYTIPAEGGLDADRHKMKNDAAKSKTAQKTKSTEKTKSAEKTKSLEKVKAVPDEATLVTESVALEQPTSPKKSASEEVKVPKVSTPRKDVIMSEMSALDILRGAEAAQPHTSTVMPEAVSLEEAPQTSPSSTAERPSEVRQAELEATIEDDDSSSSGGEADYIFKLPTFGDDDDDDNNSEADVEMSATEEVEYLTTPAAVAPEPVKVSTPQKKASPTKAPAVEPVESAVVVSSPRKTVVPATESSNWLLNDDSSDSSDSEEQFLFEEAASKAMAMTEGKPVGVVAVSEGKPAEEKTATEKAVMEDEPDESVGKVKAATKHEPVEHLEEVGKDKSVEDAEEEPPVKKRKKSPKKSKPAKEAPTSSTVPEPVRKKLSTPKKSRRNSMETRAPDSTPLATAGGPSKTDSVSSEDFGVVIPEFGGDADDEAPASAAEVVKKTAHGADKTTLAKATERVAHAAKNEQEKVDGETSPVPSGRSSRKSTGPTMGTVVSVEVGNLKGHTPQTLFEALVKSIAESGGDKSQLVEVFWPRKSQFAFLNTRAGKSRRSSWIAEGSIIVDGQKCEVCKVEEKSQKHSVAQEMKDSRSDPERHAGWTPEGPLEVSKESSAPSKSKATKRKRESAVAASTETVSKPQVYRDEKVYEQAVEALRSTQGLVTKGSLLHKAVAELLKKKVPHASECEFELSQGQDEVDPKVTIRKADGSSEVWTAAQVAETTKTGHKASSRMSAKMRKTRQALKKRVNK</sequence>
<proteinExistence type="predicted"/>
<feature type="region of interest" description="Disordered" evidence="1">
    <location>
        <begin position="145"/>
        <end position="170"/>
    </location>
</feature>
<dbReference type="RefSeq" id="XP_002773274.1">
    <property type="nucleotide sequence ID" value="XM_002773228.1"/>
</dbReference>
<protein>
    <submittedName>
        <fullName evidence="2">Be158, putative</fullName>
    </submittedName>
</protein>
<feature type="compositionally biased region" description="Polar residues" evidence="1">
    <location>
        <begin position="556"/>
        <end position="570"/>
    </location>
</feature>
<keyword evidence="3" id="KW-1185">Reference proteome</keyword>
<feature type="compositionally biased region" description="Acidic residues" evidence="1">
    <location>
        <begin position="255"/>
        <end position="277"/>
    </location>
</feature>
<feature type="compositionally biased region" description="Basic and acidic residues" evidence="1">
    <location>
        <begin position="519"/>
        <end position="528"/>
    </location>
</feature>
<dbReference type="Proteomes" id="UP000007800">
    <property type="component" value="Unassembled WGS sequence"/>
</dbReference>
<feature type="compositionally biased region" description="Basic and acidic residues" evidence="1">
    <location>
        <begin position="403"/>
        <end position="421"/>
    </location>
</feature>
<accession>C5LDS6</accession>
<feature type="region of interest" description="Disordered" evidence="1">
    <location>
        <begin position="654"/>
        <end position="719"/>
    </location>
</feature>
<feature type="compositionally biased region" description="Acidic residues" evidence="1">
    <location>
        <begin position="337"/>
        <end position="349"/>
    </location>
</feature>
<evidence type="ECO:0000256" key="1">
    <source>
        <dbReference type="SAM" id="MobiDB-lite"/>
    </source>
</evidence>
<dbReference type="EMBL" id="GG681070">
    <property type="protein sequence ID" value="EER05090.1"/>
    <property type="molecule type" value="Genomic_DNA"/>
</dbReference>
<feature type="region of interest" description="Disordered" evidence="1">
    <location>
        <begin position="368"/>
        <end position="573"/>
    </location>
</feature>
<feature type="compositionally biased region" description="Basic residues" evidence="1">
    <location>
        <begin position="430"/>
        <end position="440"/>
    </location>
</feature>
<evidence type="ECO:0000313" key="2">
    <source>
        <dbReference type="EMBL" id="EER05090.1"/>
    </source>
</evidence>
<feature type="region of interest" description="Disordered" evidence="1">
    <location>
        <begin position="193"/>
        <end position="349"/>
    </location>
</feature>
<feature type="compositionally biased region" description="Basic and acidic residues" evidence="1">
    <location>
        <begin position="535"/>
        <end position="552"/>
    </location>
</feature>
<feature type="region of interest" description="Disordered" evidence="1">
    <location>
        <begin position="99"/>
        <end position="133"/>
    </location>
</feature>
<feature type="compositionally biased region" description="Basic and acidic residues" evidence="1">
    <location>
        <begin position="99"/>
        <end position="108"/>
    </location>
</feature>
<feature type="compositionally biased region" description="Basic and acidic residues" evidence="1">
    <location>
        <begin position="158"/>
        <end position="170"/>
    </location>
</feature>
<feature type="compositionally biased region" description="Low complexity" evidence="1">
    <location>
        <begin position="304"/>
        <end position="319"/>
    </location>
</feature>